<sequence length="464" mass="52531">MKNTLNIHLPRSLLCLAGLGLLATQPLFAKNPNLIVILTDDQGYNDVGFNGGTEIPTPHIDTIASNGIRFTNGYVSYSVCGPSRAGLLTGRYQDRFGFTRNPTIDPSVPHAGIPLEEKNIAEVLSPTGYQSMIIGKWHMGSHPQNHPLNRGFDEFYGFLAGGHQYFPSELTLNDLSEVSKKWEWYRTKLLRDHTRVEETEYLTDAFSREAVSFVERQACSEKPFFLYLAYNAPHAPLQATEKYLKRFKHIKDKKRRTYAAMVSAVDDGVGLLLNALEEKELMEDTIIIFLSDNGGSSKNASDNTPLRDWKASLFEGGVRVPFAIQWKNHLPAGVDYDHPVISLDILPTIAELSGSPVSSERPLDGVNLIPFLTGEKEERPHEQLFWRTLQNDDWAIRKGDIKLVRSRTKEKKADLYDLARDMVESTDLSSSMKKEKNELQTAWDNWEAQLKPLAFPANNYNWWD</sequence>
<keyword evidence="8" id="KW-1185">Reference proteome</keyword>
<dbReference type="GO" id="GO:0016740">
    <property type="term" value="F:transferase activity"/>
    <property type="evidence" value="ECO:0007669"/>
    <property type="project" value="UniProtKB-KW"/>
</dbReference>
<name>A0A6B2LYL1_9BACT</name>
<dbReference type="GO" id="GO:0004065">
    <property type="term" value="F:arylsulfatase activity"/>
    <property type="evidence" value="ECO:0007669"/>
    <property type="project" value="TreeGrafter"/>
</dbReference>
<dbReference type="PROSITE" id="PS00523">
    <property type="entry name" value="SULFATASE_1"/>
    <property type="match status" value="1"/>
</dbReference>
<keyword evidence="2" id="KW-0479">Metal-binding</keyword>
<dbReference type="InterPro" id="IPR024607">
    <property type="entry name" value="Sulfatase_CS"/>
</dbReference>
<dbReference type="InterPro" id="IPR000917">
    <property type="entry name" value="Sulfatase_N"/>
</dbReference>
<protein>
    <submittedName>
        <fullName evidence="7">Sulfatase-like hydrolase/transferase</fullName>
    </submittedName>
</protein>
<feature type="signal peptide" evidence="5">
    <location>
        <begin position="1"/>
        <end position="29"/>
    </location>
</feature>
<dbReference type="SUPFAM" id="SSF53649">
    <property type="entry name" value="Alkaline phosphatase-like"/>
    <property type="match status" value="1"/>
</dbReference>
<dbReference type="InterPro" id="IPR050738">
    <property type="entry name" value="Sulfatase"/>
</dbReference>
<dbReference type="RefSeq" id="WP_163962482.1">
    <property type="nucleotide sequence ID" value="NZ_JAAGNX010000001.1"/>
</dbReference>
<dbReference type="AlphaFoldDB" id="A0A6B2LYL1"/>
<keyword evidence="7" id="KW-0808">Transferase</keyword>
<dbReference type="Proteomes" id="UP000478417">
    <property type="component" value="Unassembled WGS sequence"/>
</dbReference>
<dbReference type="GO" id="GO:0046872">
    <property type="term" value="F:metal ion binding"/>
    <property type="evidence" value="ECO:0007669"/>
    <property type="project" value="UniProtKB-KW"/>
</dbReference>
<evidence type="ECO:0000256" key="2">
    <source>
        <dbReference type="ARBA" id="ARBA00022723"/>
    </source>
</evidence>
<evidence type="ECO:0000256" key="4">
    <source>
        <dbReference type="ARBA" id="ARBA00022837"/>
    </source>
</evidence>
<gene>
    <name evidence="7" type="ORF">G0Q06_03420</name>
</gene>
<dbReference type="Gene3D" id="3.30.1120.10">
    <property type="match status" value="1"/>
</dbReference>
<reference evidence="7 8" key="1">
    <citation type="submission" date="2020-02" db="EMBL/GenBank/DDBJ databases">
        <title>Albibacoteraceae fam. nov., the first described family within the subdivision 4 Verrucomicrobia.</title>
        <authorList>
            <person name="Xi F."/>
        </authorList>
    </citation>
    <scope>NUCLEOTIDE SEQUENCE [LARGE SCALE GENOMIC DNA]</scope>
    <source>
        <strain evidence="7 8">CK1056</strain>
    </source>
</reference>
<feature type="domain" description="Sulfatase N-terminal" evidence="6">
    <location>
        <begin position="32"/>
        <end position="354"/>
    </location>
</feature>
<dbReference type="PANTHER" id="PTHR42693:SF53">
    <property type="entry name" value="ENDO-4-O-SULFATASE"/>
    <property type="match status" value="1"/>
</dbReference>
<evidence type="ECO:0000256" key="3">
    <source>
        <dbReference type="ARBA" id="ARBA00022801"/>
    </source>
</evidence>
<dbReference type="EMBL" id="JAAGNX010000001">
    <property type="protein sequence ID" value="NDV61493.1"/>
    <property type="molecule type" value="Genomic_DNA"/>
</dbReference>
<dbReference type="PANTHER" id="PTHR42693">
    <property type="entry name" value="ARYLSULFATASE FAMILY MEMBER"/>
    <property type="match status" value="1"/>
</dbReference>
<accession>A0A6B2LYL1</accession>
<evidence type="ECO:0000313" key="8">
    <source>
        <dbReference type="Proteomes" id="UP000478417"/>
    </source>
</evidence>
<dbReference type="Gene3D" id="3.40.720.10">
    <property type="entry name" value="Alkaline Phosphatase, subunit A"/>
    <property type="match status" value="1"/>
</dbReference>
<proteinExistence type="inferred from homology"/>
<comment type="caution">
    <text evidence="7">The sequence shown here is derived from an EMBL/GenBank/DDBJ whole genome shotgun (WGS) entry which is preliminary data.</text>
</comment>
<evidence type="ECO:0000256" key="1">
    <source>
        <dbReference type="ARBA" id="ARBA00008779"/>
    </source>
</evidence>
<keyword evidence="5" id="KW-0732">Signal</keyword>
<feature type="chain" id="PRO_5025481395" evidence="5">
    <location>
        <begin position="30"/>
        <end position="464"/>
    </location>
</feature>
<evidence type="ECO:0000313" key="7">
    <source>
        <dbReference type="EMBL" id="NDV61493.1"/>
    </source>
</evidence>
<dbReference type="PROSITE" id="PS00149">
    <property type="entry name" value="SULFATASE_2"/>
    <property type="match status" value="1"/>
</dbReference>
<keyword evidence="4" id="KW-0106">Calcium</keyword>
<organism evidence="7 8">
    <name type="scientific">Oceanipulchritudo coccoides</name>
    <dbReference type="NCBI Taxonomy" id="2706888"/>
    <lineage>
        <taxon>Bacteria</taxon>
        <taxon>Pseudomonadati</taxon>
        <taxon>Verrucomicrobiota</taxon>
        <taxon>Opitutia</taxon>
        <taxon>Puniceicoccales</taxon>
        <taxon>Oceanipulchritudinaceae</taxon>
        <taxon>Oceanipulchritudo</taxon>
    </lineage>
</organism>
<dbReference type="Pfam" id="PF00884">
    <property type="entry name" value="Sulfatase"/>
    <property type="match status" value="1"/>
</dbReference>
<keyword evidence="3 7" id="KW-0378">Hydrolase</keyword>
<comment type="similarity">
    <text evidence="1">Belongs to the sulfatase family.</text>
</comment>
<evidence type="ECO:0000256" key="5">
    <source>
        <dbReference type="SAM" id="SignalP"/>
    </source>
</evidence>
<evidence type="ECO:0000259" key="6">
    <source>
        <dbReference type="Pfam" id="PF00884"/>
    </source>
</evidence>
<dbReference type="InterPro" id="IPR017850">
    <property type="entry name" value="Alkaline_phosphatase_core_sf"/>
</dbReference>